<name>U1HR79_ENDPU</name>
<dbReference type="Proteomes" id="UP000019373">
    <property type="component" value="Unassembled WGS sequence"/>
</dbReference>
<keyword evidence="8" id="KW-0862">Zinc</keyword>
<dbReference type="PROSITE" id="PS50178">
    <property type="entry name" value="ZF_FYVE"/>
    <property type="match status" value="1"/>
</dbReference>
<keyword evidence="6 11" id="KW-0863">Zinc-finger</keyword>
<evidence type="ECO:0000256" key="1">
    <source>
        <dbReference type="ARBA" id="ARBA00000768"/>
    </source>
</evidence>
<dbReference type="InterPro" id="IPR002423">
    <property type="entry name" value="Cpn60/GroEL/TCP-1"/>
</dbReference>
<feature type="domain" description="PIPK" evidence="15">
    <location>
        <begin position="2140"/>
        <end position="2471"/>
    </location>
</feature>
<evidence type="ECO:0000256" key="10">
    <source>
        <dbReference type="ARBA" id="ARBA00075294"/>
    </source>
</evidence>
<feature type="domain" description="FYVE-type" evidence="14">
    <location>
        <begin position="498"/>
        <end position="557"/>
    </location>
</feature>
<dbReference type="FunFam" id="3.30.800.10:FF:000005">
    <property type="entry name" value="1-phosphatidylinositol-3-phosphate 5-kinase (Fab1)"/>
    <property type="match status" value="1"/>
</dbReference>
<feature type="compositionally biased region" description="Basic residues" evidence="13">
    <location>
        <begin position="660"/>
        <end position="669"/>
    </location>
</feature>
<dbReference type="Pfam" id="PF01504">
    <property type="entry name" value="PIP5K"/>
    <property type="match status" value="2"/>
</dbReference>
<dbReference type="OrthoDB" id="158357at2759"/>
<gene>
    <name evidence="16" type="ORF">EPUS_00603</name>
</gene>
<dbReference type="SUPFAM" id="SSF52029">
    <property type="entry name" value="GroEL apical domain-like"/>
    <property type="match status" value="1"/>
</dbReference>
<dbReference type="InterPro" id="IPR027484">
    <property type="entry name" value="PInositol-4-P-5-kinase_N"/>
</dbReference>
<dbReference type="Gene3D" id="3.30.40.10">
    <property type="entry name" value="Zinc/RING finger domain, C3HC4 (zinc finger)"/>
    <property type="match status" value="1"/>
</dbReference>
<feature type="region of interest" description="Disordered" evidence="13">
    <location>
        <begin position="1755"/>
        <end position="1820"/>
    </location>
</feature>
<keyword evidence="5 12" id="KW-0547">Nucleotide-binding</keyword>
<evidence type="ECO:0000256" key="6">
    <source>
        <dbReference type="ARBA" id="ARBA00022771"/>
    </source>
</evidence>
<evidence type="ECO:0000313" key="16">
    <source>
        <dbReference type="EMBL" id="ERF71614.1"/>
    </source>
</evidence>
<dbReference type="SMART" id="SM00064">
    <property type="entry name" value="FYVE"/>
    <property type="match status" value="1"/>
</dbReference>
<dbReference type="HOGENOM" id="CLU_000480_0_0_1"/>
<dbReference type="Gene3D" id="3.30.810.10">
    <property type="entry name" value="2-Layer Sandwich"/>
    <property type="match status" value="1"/>
</dbReference>
<dbReference type="InterPro" id="IPR044769">
    <property type="entry name" value="PIKfyve_PIPKc"/>
</dbReference>
<keyword evidence="9 12" id="KW-0067">ATP-binding</keyword>
<dbReference type="GO" id="GO:0000329">
    <property type="term" value="C:fungal-type vacuole membrane"/>
    <property type="evidence" value="ECO:0007669"/>
    <property type="project" value="TreeGrafter"/>
</dbReference>
<dbReference type="GO" id="GO:0005524">
    <property type="term" value="F:ATP binding"/>
    <property type="evidence" value="ECO:0007669"/>
    <property type="project" value="UniProtKB-UniRule"/>
</dbReference>
<dbReference type="FunFam" id="3.30.40.10:FF:000283">
    <property type="entry name" value="1-phosphatidylinositol-3-phosphate 5-kinase (Fab1)"/>
    <property type="match status" value="1"/>
</dbReference>
<feature type="compositionally biased region" description="Polar residues" evidence="13">
    <location>
        <begin position="1712"/>
        <end position="1721"/>
    </location>
</feature>
<dbReference type="InterPro" id="IPR002498">
    <property type="entry name" value="PInositol-4-P-4/5-kinase_core"/>
</dbReference>
<organism evidence="16 17">
    <name type="scientific">Endocarpon pusillum (strain Z07020 / HMAS-L-300199)</name>
    <name type="common">Lichen-forming fungus</name>
    <dbReference type="NCBI Taxonomy" id="1263415"/>
    <lineage>
        <taxon>Eukaryota</taxon>
        <taxon>Fungi</taxon>
        <taxon>Dikarya</taxon>
        <taxon>Ascomycota</taxon>
        <taxon>Pezizomycotina</taxon>
        <taxon>Eurotiomycetes</taxon>
        <taxon>Chaetothyriomycetidae</taxon>
        <taxon>Verrucariales</taxon>
        <taxon>Verrucariaceae</taxon>
        <taxon>Endocarpon</taxon>
    </lineage>
</organism>
<evidence type="ECO:0000259" key="15">
    <source>
        <dbReference type="PROSITE" id="PS51455"/>
    </source>
</evidence>
<evidence type="ECO:0000256" key="3">
    <source>
        <dbReference type="ARBA" id="ARBA00022679"/>
    </source>
</evidence>
<keyword evidence="7 12" id="KW-0418">Kinase</keyword>
<evidence type="ECO:0000256" key="8">
    <source>
        <dbReference type="ARBA" id="ARBA00022833"/>
    </source>
</evidence>
<reference evidence="17" key="1">
    <citation type="journal article" date="2014" name="BMC Genomics">
        <title>Genome characteristics reveal the impact of lichenization on lichen-forming fungus Endocarpon pusillum Hedwig (Verrucariales, Ascomycota).</title>
        <authorList>
            <person name="Wang Y.-Y."/>
            <person name="Liu B."/>
            <person name="Zhang X.-Y."/>
            <person name="Zhou Q.-M."/>
            <person name="Zhang T."/>
            <person name="Li H."/>
            <person name="Yu Y.-F."/>
            <person name="Zhang X.-L."/>
            <person name="Hao X.-Y."/>
            <person name="Wang M."/>
            <person name="Wang L."/>
            <person name="Wei J.-C."/>
        </authorList>
    </citation>
    <scope>NUCLEOTIDE SEQUENCE [LARGE SCALE GENOMIC DNA]</scope>
    <source>
        <strain evidence="17">Z07020 / HMAS-L-300199</strain>
    </source>
</reference>
<feature type="compositionally biased region" description="Basic and acidic residues" evidence="13">
    <location>
        <begin position="2026"/>
        <end position="2036"/>
    </location>
</feature>
<dbReference type="SMART" id="SM00330">
    <property type="entry name" value="PIPKc"/>
    <property type="match status" value="1"/>
</dbReference>
<dbReference type="GO" id="GO:0008270">
    <property type="term" value="F:zinc ion binding"/>
    <property type="evidence" value="ECO:0007669"/>
    <property type="project" value="UniProtKB-KW"/>
</dbReference>
<dbReference type="Gene3D" id="3.50.7.10">
    <property type="entry name" value="GroEL"/>
    <property type="match status" value="1"/>
</dbReference>
<dbReference type="Gene3D" id="3.30.800.10">
    <property type="entry name" value="Phosphatidylinositol Phosphate Kinase II Beta"/>
    <property type="match status" value="1"/>
</dbReference>
<dbReference type="OMA" id="QSVWNDT"/>
<feature type="region of interest" description="Disordered" evidence="13">
    <location>
        <begin position="352"/>
        <end position="380"/>
    </location>
</feature>
<keyword evidence="3 12" id="KW-0808">Transferase</keyword>
<evidence type="ECO:0000256" key="7">
    <source>
        <dbReference type="ARBA" id="ARBA00022777"/>
    </source>
</evidence>
<proteinExistence type="predicted"/>
<evidence type="ECO:0000256" key="11">
    <source>
        <dbReference type="PROSITE-ProRule" id="PRU00091"/>
    </source>
</evidence>
<dbReference type="FunFam" id="3.30.810.10:FF:000001">
    <property type="entry name" value="1-phosphatidylinositol 3-phosphate 5-kinase FAB1"/>
    <property type="match status" value="1"/>
</dbReference>
<dbReference type="CDD" id="cd17300">
    <property type="entry name" value="PIPKc_PIKfyve"/>
    <property type="match status" value="1"/>
</dbReference>
<feature type="region of interest" description="Disordered" evidence="13">
    <location>
        <begin position="821"/>
        <end position="844"/>
    </location>
</feature>
<feature type="region of interest" description="Disordered" evidence="13">
    <location>
        <begin position="1651"/>
        <end position="1736"/>
    </location>
</feature>
<dbReference type="InterPro" id="IPR027483">
    <property type="entry name" value="PInositol-4-P-4/5-kinase_C_sf"/>
</dbReference>
<feature type="region of interest" description="Disordered" evidence="13">
    <location>
        <begin position="273"/>
        <end position="305"/>
    </location>
</feature>
<dbReference type="GeneID" id="19235664"/>
<evidence type="ECO:0000256" key="2">
    <source>
        <dbReference type="ARBA" id="ARBA00012009"/>
    </source>
</evidence>
<dbReference type="InterPro" id="IPR000306">
    <property type="entry name" value="Znf_FYVE"/>
</dbReference>
<feature type="region of interest" description="Disordered" evidence="13">
    <location>
        <begin position="113"/>
        <end position="145"/>
    </location>
</feature>
<dbReference type="PANTHER" id="PTHR45748">
    <property type="entry name" value="1-PHOSPHATIDYLINOSITOL 3-PHOSPHATE 5-KINASE-RELATED"/>
    <property type="match status" value="1"/>
</dbReference>
<dbReference type="PROSITE" id="PS51455">
    <property type="entry name" value="PIPK"/>
    <property type="match status" value="1"/>
</dbReference>
<feature type="compositionally biased region" description="Polar residues" evidence="13">
    <location>
        <begin position="1171"/>
        <end position="1187"/>
    </location>
</feature>
<feature type="compositionally biased region" description="Low complexity" evidence="13">
    <location>
        <begin position="441"/>
        <end position="450"/>
    </location>
</feature>
<dbReference type="PANTHER" id="PTHR45748:SF7">
    <property type="entry name" value="1-PHOSPHATIDYLINOSITOL 3-PHOSPHATE 5-KINASE-RELATED"/>
    <property type="match status" value="1"/>
</dbReference>
<feature type="region of interest" description="Disordered" evidence="13">
    <location>
        <begin position="396"/>
        <end position="460"/>
    </location>
</feature>
<dbReference type="eggNOG" id="KOG0230">
    <property type="taxonomic scope" value="Eukaryota"/>
</dbReference>
<feature type="compositionally biased region" description="Basic and acidic residues" evidence="13">
    <location>
        <begin position="398"/>
        <end position="407"/>
    </location>
</feature>
<dbReference type="GO" id="GO:0000285">
    <property type="term" value="F:1-phosphatidylinositol-3-phosphate 5-kinase activity"/>
    <property type="evidence" value="ECO:0007669"/>
    <property type="project" value="UniProtKB-EC"/>
</dbReference>
<accession>U1HR79</accession>
<sequence>MNPEISHGSPSPTASTIFLPLGRPPRRGSRASDSEPIDRETLNEALDNIHNAAYQSTSLTVFNEYTSPPDASLATEKPGIAEELQGSLSGLYSKFKASVEGAKDFISSSNRISDESIPYGEGLPSRNVISGTSSPSTKPVSQSPRIPQALHVVEPGHENLPSISRQQSRLHSPVVPSFEAAQKDGVPTLSKGSSKAGSVMSKASGPETPILRSPAAQMSRDVVSLAVDPTVAEIKLNAVREPVSQIQPVEHQGSASSNSYDFDGDLQITMQHSQHNDASSNHTKSARTQSFSQHQLTSSKLAPSSPMQYQHDLSLISHDQEKATSLVSSMTAQKSLRSQTAIGAAGSLSISSADDAVEQSRNGTKKVSGIASRGQTSSQTRADALRLLEGDALQDLTKSPDSKHDVKSPQSPASPSVRPAEKLLPRVSTSKLPGFNLARISSSNSTSTETSRADSKNRTQVEALDGAVDADQGVRQAPKIVVNKLRSKLLSREFWMRDENAKDCFHCGEPFSTFRRKHHCRTCGQIFDNKCTILIGGSQFGSNSSVRVCKPCEAIINAHEHDSSDYSMEDFSRSSPTAIRPQTPIAQKELNGTPLVDDDAASIISQSLEQVRKTPTMNFPVRRAVDSRNRRSAILEFDADDRPLARPSSSRSLKTSHTIGHGHKRHYSRHQHIRNFKAYHEDRAPFQRRLADDLPKDAQQSAFHHDNIIDPDLAQYLSDDASSEDDQPNILEVSEGKLSRSVPEGERASFGGLLAAVRKGRSRLAERSVASLLNSAGGDDASIISSRGNLSRPIRKRNLSTASSVHVRLSPNLHKEDTTYDLAGSRLPSGSRMTRSASMRGAGAPPVELNQASLQHVRRLLQQLLNDANVPRPSSWETALVPILLKATDTVDPDVQRGDDIDIRHYVKIKKIPGGRPGDTSYISGLVFTKNLALKSMPRSIQQPRILIITFALEYARHEQHFMSLEPVIRQEREYLENLVGRIAAQKPQLLLVERHVSGMALELLEKANIATAFNVKPTVLEAVSRCTQTRIIHSMDKLAMKPGQTGVCESFDVKTYVFNGKRKTYMHLSGCPPQLGCTIILRGTESNILSKIKRITEFMVYVVYNLKLETSLMRDEFALIPSVSANGTISPRKYLGSNDNAHKPMSTLNAVNERLHAHTAPHDEKPPGKDQQSVTSISNSNPTGSAETAEIPDDIPVPTFYEDLVEKHQTKILSASPFVKFMQPYLLMRARELERRVAYLKRLRDQDLSIEQSAEEKAKAQRFTLIRPEMVHTSLIGAGAKVREILHVVHDTEYDKALHNYETQKRQWETYLSGNRNLFDPYAHQNIVVLFSQVSTATSVPCSGPDLLAFGFYNEHESDEQFEPDCTLGQYVEDLCYRANDVCQSSACDRKMYDHHRQYVHGEAQVSVFVQPFPAKMRGMQDIILMWSQCKICGNETPTIPMSANSWKYSFGKYLELSFLSADLHARAGLCPHDLHRDHLRYFGYKDFALRIHYDAISLLEVVVPRMRITWKVDNDLTFRNEVYVKSERRLNRFMVSVKSRLKGINLQAVLPEKAEACKQEIERLTKRANEEHLALVKQLQDNYSNSRHWETIPLNQSIRSMQEKVAEWDNTFAEFERDFFPSEKDIRRLATLQLKKIFLDRDVSVTSLTSTDEGIATPRSETSLEEKGDDAEDVHPPLRPRKMTHLSPEKTQSVLQSVVEEHSGAVPESLESSQGSLSMNEKRGPQEAQSAVDQTNHENVRHLDLAISSVMPDHHVPTELDPSQGDTGSKHLQEGAKASNQVSTPFGGTHSCGGSSSEYNDKPLGAPANPILNAPSSIPRATDTLAKKEGASRPSVPPLLRAQTQPAAILNAAAENSRVESGTLLAIQATQGFGSKLINKEDMSLVGNEPMVKAADKKVPERFGLSQLKGSKLGKGQSLIPRSVALRKDSRVSNLAKHFEQLSREFEKERIRERRQRAARNRNSRIYPLASSRPIVEVYKSVDDAVESKDASEESLMSNDRQTSEQGEMSGSTSGLAETVPSAKSEDSTTHGEDTATETIETETEMHDASHAPSDGEEENSDTDPALNHVQIPESPEDLAKLSPEDLDLKELPKHERTSLMKMLTNFWAERSSSGWTPLDYPLTPADHVFADCDIIIREDEPSSVIAFALDSDDYRSKLGDIQEHRDGLTELDGPGGVRTEEGQADVMHSLLRKTGTHLRYQFQEGPAKMLCKIFYAEQFDAVRRKCGVSDRIVESLSRCMKWDSKGGKTKSLFLKTLDDRFVLKSLSPIETQAFLKFAPNYFQIMSEAFFHELPSVIAKMLGFYQVIIKNPVTGVECNWFLLIMENLFYDRVPTRIFDLKGSMRNRRIQSTGERNEVLLDENMVEFIYESPLFAREHSKRLLKTSVYNDTLFLAKQNVMDYSLMVAIDENRKEIVVGIIDCIRTYTWDKKLESWIKDRGFAGGNKNRPTVTSPKEYKKRFREAMDRYVLEAPNCWHQFKPVHLERRRGRVDTNSNQKEFNMDKALTEVATFGI</sequence>
<evidence type="ECO:0000259" key="14">
    <source>
        <dbReference type="PROSITE" id="PS50178"/>
    </source>
</evidence>
<dbReference type="GO" id="GO:0010008">
    <property type="term" value="C:endosome membrane"/>
    <property type="evidence" value="ECO:0007669"/>
    <property type="project" value="TreeGrafter"/>
</dbReference>
<feature type="region of interest" description="Disordered" evidence="13">
    <location>
        <begin position="1160"/>
        <end position="1194"/>
    </location>
</feature>
<feature type="compositionally biased region" description="Polar residues" evidence="13">
    <location>
        <begin position="1997"/>
        <end position="2018"/>
    </location>
</feature>
<feature type="region of interest" description="Disordered" evidence="13">
    <location>
        <begin position="639"/>
        <end position="669"/>
    </location>
</feature>
<dbReference type="InterPro" id="IPR027410">
    <property type="entry name" value="TCP-1-like_intermed_sf"/>
</dbReference>
<evidence type="ECO:0000256" key="5">
    <source>
        <dbReference type="ARBA" id="ARBA00022741"/>
    </source>
</evidence>
<feature type="compositionally biased region" description="Polar residues" evidence="13">
    <location>
        <begin position="1780"/>
        <end position="1800"/>
    </location>
</feature>
<protein>
    <recommendedName>
        <fullName evidence="2">1-phosphatidylinositol-3-phosphate 5-kinase</fullName>
        <ecNumber evidence="2">2.7.1.150</ecNumber>
    </recommendedName>
    <alternativeName>
        <fullName evidence="10">Type III PIP kinase</fullName>
    </alternativeName>
</protein>
<feature type="compositionally biased region" description="Polar residues" evidence="13">
    <location>
        <begin position="127"/>
        <end position="145"/>
    </location>
</feature>
<keyword evidence="17" id="KW-1185">Reference proteome</keyword>
<feature type="compositionally biased region" description="Basic and acidic residues" evidence="13">
    <location>
        <begin position="1160"/>
        <end position="1169"/>
    </location>
</feature>
<dbReference type="RefSeq" id="XP_007802823.1">
    <property type="nucleotide sequence ID" value="XM_007804632.1"/>
</dbReference>
<evidence type="ECO:0000313" key="17">
    <source>
        <dbReference type="Proteomes" id="UP000019373"/>
    </source>
</evidence>
<dbReference type="SUPFAM" id="SSF56104">
    <property type="entry name" value="SAICAR synthase-like"/>
    <property type="match status" value="1"/>
</dbReference>
<dbReference type="FunFam" id="3.50.7.10:FF:000007">
    <property type="entry name" value="1-phosphatidylinositol 3-phosphate 5-kinase isoform X1"/>
    <property type="match status" value="1"/>
</dbReference>
<evidence type="ECO:0000256" key="13">
    <source>
        <dbReference type="SAM" id="MobiDB-lite"/>
    </source>
</evidence>
<keyword evidence="4" id="KW-0479">Metal-binding</keyword>
<dbReference type="Pfam" id="PF00118">
    <property type="entry name" value="Cpn60_TCP1"/>
    <property type="match status" value="1"/>
</dbReference>
<dbReference type="SUPFAM" id="SSF57903">
    <property type="entry name" value="FYVE/PHD zinc finger"/>
    <property type="match status" value="1"/>
</dbReference>
<dbReference type="CDD" id="cd03334">
    <property type="entry name" value="Fab1_TCP"/>
    <property type="match status" value="1"/>
</dbReference>
<dbReference type="SUPFAM" id="SSF54849">
    <property type="entry name" value="GroEL-intermediate domain like"/>
    <property type="match status" value="1"/>
</dbReference>
<dbReference type="InterPro" id="IPR017455">
    <property type="entry name" value="Znf_FYVE-rel"/>
</dbReference>
<feature type="region of interest" description="Disordered" evidence="13">
    <location>
        <begin position="178"/>
        <end position="211"/>
    </location>
</feature>
<dbReference type="EC" id="2.7.1.150" evidence="2"/>
<dbReference type="InterPro" id="IPR011011">
    <property type="entry name" value="Znf_FYVE_PHD"/>
</dbReference>
<dbReference type="InterPro" id="IPR027409">
    <property type="entry name" value="GroEL-like_apical_dom_sf"/>
</dbReference>
<evidence type="ECO:0000256" key="9">
    <source>
        <dbReference type="ARBA" id="ARBA00022840"/>
    </source>
</evidence>
<dbReference type="InterPro" id="IPR013083">
    <property type="entry name" value="Znf_RING/FYVE/PHD"/>
</dbReference>
<comment type="catalytic activity">
    <reaction evidence="1">
        <text>a 1,2-diacyl-sn-glycero-3-phospho-(1D-myo-inositol-3-phosphate) + ATP = a 1,2-diacyl-sn-glycero-3-phospho-(1D-myo-inositol-3,5-bisphosphate) + ADP + H(+)</text>
        <dbReference type="Rhea" id="RHEA:13609"/>
        <dbReference type="ChEBI" id="CHEBI:15378"/>
        <dbReference type="ChEBI" id="CHEBI:30616"/>
        <dbReference type="ChEBI" id="CHEBI:57923"/>
        <dbReference type="ChEBI" id="CHEBI:58088"/>
        <dbReference type="ChEBI" id="CHEBI:456216"/>
        <dbReference type="EC" id="2.7.1.150"/>
    </reaction>
</comment>
<dbReference type="Pfam" id="PF01363">
    <property type="entry name" value="FYVE"/>
    <property type="match status" value="1"/>
</dbReference>
<evidence type="ECO:0000256" key="4">
    <source>
        <dbReference type="ARBA" id="ARBA00022723"/>
    </source>
</evidence>
<dbReference type="GO" id="GO:0046854">
    <property type="term" value="P:phosphatidylinositol phosphate biosynthetic process"/>
    <property type="evidence" value="ECO:0007669"/>
    <property type="project" value="TreeGrafter"/>
</dbReference>
<evidence type="ECO:0000256" key="12">
    <source>
        <dbReference type="PROSITE-ProRule" id="PRU00781"/>
    </source>
</evidence>
<feature type="region of interest" description="Disordered" evidence="13">
    <location>
        <begin position="1"/>
        <end position="38"/>
    </location>
</feature>
<feature type="region of interest" description="Disordered" evidence="13">
    <location>
        <begin position="1988"/>
        <end position="2079"/>
    </location>
</feature>
<dbReference type="EMBL" id="KE721204">
    <property type="protein sequence ID" value="ERF71614.1"/>
    <property type="molecule type" value="Genomic_DNA"/>
</dbReference>